<organism evidence="1 2">
    <name type="scientific">Hypoxylon rubiginosum</name>
    <dbReference type="NCBI Taxonomy" id="110542"/>
    <lineage>
        <taxon>Eukaryota</taxon>
        <taxon>Fungi</taxon>
        <taxon>Dikarya</taxon>
        <taxon>Ascomycota</taxon>
        <taxon>Pezizomycotina</taxon>
        <taxon>Sordariomycetes</taxon>
        <taxon>Xylariomycetidae</taxon>
        <taxon>Xylariales</taxon>
        <taxon>Hypoxylaceae</taxon>
        <taxon>Hypoxylon</taxon>
    </lineage>
</organism>
<proteinExistence type="predicted"/>
<protein>
    <submittedName>
        <fullName evidence="1">Major facilitator superfamily domain-containing protein</fullName>
    </submittedName>
</protein>
<evidence type="ECO:0000313" key="1">
    <source>
        <dbReference type="EMBL" id="KAI6090472.1"/>
    </source>
</evidence>
<evidence type="ECO:0000313" key="2">
    <source>
        <dbReference type="Proteomes" id="UP001497680"/>
    </source>
</evidence>
<dbReference type="EMBL" id="MU394291">
    <property type="protein sequence ID" value="KAI6090472.1"/>
    <property type="molecule type" value="Genomic_DNA"/>
</dbReference>
<name>A0ACC0DCU5_9PEZI</name>
<dbReference type="Proteomes" id="UP001497680">
    <property type="component" value="Unassembled WGS sequence"/>
</dbReference>
<reference evidence="1 2" key="1">
    <citation type="journal article" date="2022" name="New Phytol.">
        <title>Ecological generalism drives hyperdiversity of secondary metabolite gene clusters in xylarialean endophytes.</title>
        <authorList>
            <person name="Franco M.E.E."/>
            <person name="Wisecaver J.H."/>
            <person name="Arnold A.E."/>
            <person name="Ju Y.M."/>
            <person name="Slot J.C."/>
            <person name="Ahrendt S."/>
            <person name="Moore L.P."/>
            <person name="Eastman K.E."/>
            <person name="Scott K."/>
            <person name="Konkel Z."/>
            <person name="Mondo S.J."/>
            <person name="Kuo A."/>
            <person name="Hayes R.D."/>
            <person name="Haridas S."/>
            <person name="Andreopoulos B."/>
            <person name="Riley R."/>
            <person name="LaButti K."/>
            <person name="Pangilinan J."/>
            <person name="Lipzen A."/>
            <person name="Amirebrahimi M."/>
            <person name="Yan J."/>
            <person name="Adam C."/>
            <person name="Keymanesh K."/>
            <person name="Ng V."/>
            <person name="Louie K."/>
            <person name="Northen T."/>
            <person name="Drula E."/>
            <person name="Henrissat B."/>
            <person name="Hsieh H.M."/>
            <person name="Youens-Clark K."/>
            <person name="Lutzoni F."/>
            <person name="Miadlikowska J."/>
            <person name="Eastwood D.C."/>
            <person name="Hamelin R.C."/>
            <person name="Grigoriev I.V."/>
            <person name="U'Ren J.M."/>
        </authorList>
    </citation>
    <scope>NUCLEOTIDE SEQUENCE [LARGE SCALE GENOMIC DNA]</scope>
    <source>
        <strain evidence="1 2">ER1909</strain>
    </source>
</reference>
<gene>
    <name evidence="1" type="ORF">F4821DRAFT_268043</name>
</gene>
<keyword evidence="2" id="KW-1185">Reference proteome</keyword>
<sequence length="439" mass="48787">MYLCNSVDRSNLSNAYTDGFANDMHFVGQEYSLLLLLFYIPNGFLDLPLNLLTKRYGARWVLPTLCTLWGVMSILQAAATNFAGMLVLRLIIGGLEAGFFAGTVFYLSLFYRRNELAFRIALYFGSAQVAAAFSGLLAFGVFQIKSHIRGWQWLFIIEGGLTIVVGTVAFWWLPSTPATCRWLTETEKSVARARLLRDGSVEVDEKFNFKAAISAFRGWRMWTYALISFTYAGAFSTTSSFLPQIVGRLGFSTVKTNLWTVALNCVGVVVLLAVTWSSDHFRERTFHLTFALLLPLVGMITLSTINVLEQKGVAYFAMFLMAAGSYIPSCIVHTWHNSNTLNENSRAAMTGIYVGIGNLAGIMTSATFRTNYAPAYLPTIYCASVSSAICIIATLTLGIWMKLDNRKRDKAQGIRRDPGTIDTAQLGDGEKNPDWRWSS</sequence>
<accession>A0ACC0DCU5</accession>
<comment type="caution">
    <text evidence="1">The sequence shown here is derived from an EMBL/GenBank/DDBJ whole genome shotgun (WGS) entry which is preliminary data.</text>
</comment>